<sequence>MKLGKKHKLIIIMGLSILVFFGGLLTGKIIYKVPTREILVGYDNLENDGQIVFRNKITDVDDQWTIDNLQQILLTSKQIEFDYLTRGKPDVHILINSPKTFGTLTHSEIWFNEEGALIKMSKEDYRTINKGNSDSLKKMIDYKSS</sequence>
<dbReference type="EMBL" id="JBJHQH010000067">
    <property type="protein sequence ID" value="MFK9095549.1"/>
    <property type="molecule type" value="Genomic_DNA"/>
</dbReference>
<dbReference type="Proteomes" id="UP001623041">
    <property type="component" value="Unassembled WGS sequence"/>
</dbReference>
<name>A0ABW8RT26_9BACI</name>
<evidence type="ECO:0000313" key="2">
    <source>
        <dbReference type="EMBL" id="MFK9095549.1"/>
    </source>
</evidence>
<protein>
    <submittedName>
        <fullName evidence="2">Uncharacterized protein</fullName>
    </submittedName>
</protein>
<dbReference type="RefSeq" id="WP_406583923.1">
    <property type="nucleotide sequence ID" value="NZ_JBJHQH010000067.1"/>
</dbReference>
<reference evidence="2 3" key="1">
    <citation type="submission" date="2024-11" db="EMBL/GenBank/DDBJ databases">
        <authorList>
            <person name="Lucas J.A."/>
        </authorList>
    </citation>
    <scope>NUCLEOTIDE SEQUENCE [LARGE SCALE GENOMIC DNA]</scope>
    <source>
        <strain evidence="2 3">Z 5.4</strain>
    </source>
</reference>
<keyword evidence="1" id="KW-0812">Transmembrane</keyword>
<proteinExistence type="predicted"/>
<keyword evidence="1" id="KW-0472">Membrane</keyword>
<feature type="transmembrane region" description="Helical" evidence="1">
    <location>
        <begin position="9"/>
        <end position="31"/>
    </location>
</feature>
<evidence type="ECO:0000313" key="3">
    <source>
        <dbReference type="Proteomes" id="UP001623041"/>
    </source>
</evidence>
<keyword evidence="1" id="KW-1133">Transmembrane helix</keyword>
<accession>A0ABW8RT26</accession>
<gene>
    <name evidence="2" type="ORF">ACJEBI_29520</name>
</gene>
<organism evidence="2 3">
    <name type="scientific">Bacillus salipaludis</name>
    <dbReference type="NCBI Taxonomy" id="2547811"/>
    <lineage>
        <taxon>Bacteria</taxon>
        <taxon>Bacillati</taxon>
        <taxon>Bacillota</taxon>
        <taxon>Bacilli</taxon>
        <taxon>Bacillales</taxon>
        <taxon>Bacillaceae</taxon>
        <taxon>Bacillus</taxon>
    </lineage>
</organism>
<comment type="caution">
    <text evidence="2">The sequence shown here is derived from an EMBL/GenBank/DDBJ whole genome shotgun (WGS) entry which is preliminary data.</text>
</comment>
<keyword evidence="3" id="KW-1185">Reference proteome</keyword>
<evidence type="ECO:0000256" key="1">
    <source>
        <dbReference type="SAM" id="Phobius"/>
    </source>
</evidence>